<evidence type="ECO:0000313" key="8">
    <source>
        <dbReference type="Proteomes" id="UP000006911"/>
    </source>
</evidence>
<protein>
    <submittedName>
        <fullName evidence="7">(Perigord truffle) hypothetical protein</fullName>
    </submittedName>
</protein>
<keyword evidence="2 3" id="KW-0371">Homeobox</keyword>
<dbReference type="Proteomes" id="UP000006911">
    <property type="component" value="Unassembled WGS sequence"/>
</dbReference>
<dbReference type="InParanoid" id="D5GN77"/>
<feature type="compositionally biased region" description="Basic and acidic residues" evidence="5">
    <location>
        <begin position="570"/>
        <end position="584"/>
    </location>
</feature>
<feature type="compositionally biased region" description="Pro residues" evidence="5">
    <location>
        <begin position="355"/>
        <end position="366"/>
    </location>
</feature>
<dbReference type="GO" id="GO:0005634">
    <property type="term" value="C:nucleus"/>
    <property type="evidence" value="ECO:0007669"/>
    <property type="project" value="UniProtKB-SubCell"/>
</dbReference>
<dbReference type="PROSITE" id="PS50071">
    <property type="entry name" value="HOMEOBOX_2"/>
    <property type="match status" value="1"/>
</dbReference>
<dbReference type="STRING" id="656061.D5GN77"/>
<dbReference type="CDD" id="cd00086">
    <property type="entry name" value="homeodomain"/>
    <property type="match status" value="1"/>
</dbReference>
<evidence type="ECO:0000256" key="5">
    <source>
        <dbReference type="SAM" id="MobiDB-lite"/>
    </source>
</evidence>
<gene>
    <name evidence="7" type="ORF">GSTUM_00011138001</name>
</gene>
<dbReference type="InterPro" id="IPR009057">
    <property type="entry name" value="Homeodomain-like_sf"/>
</dbReference>
<dbReference type="HOGENOM" id="CLU_507096_0_0_1"/>
<dbReference type="RefSeq" id="XP_002841779.1">
    <property type="nucleotide sequence ID" value="XM_002841733.1"/>
</dbReference>
<feature type="region of interest" description="Disordered" evidence="5">
    <location>
        <begin position="608"/>
        <end position="631"/>
    </location>
</feature>
<feature type="region of interest" description="Disordered" evidence="5">
    <location>
        <begin position="1"/>
        <end position="34"/>
    </location>
</feature>
<accession>D5GN77</accession>
<feature type="region of interest" description="Disordered" evidence="5">
    <location>
        <begin position="425"/>
        <end position="584"/>
    </location>
</feature>
<evidence type="ECO:0000259" key="6">
    <source>
        <dbReference type="PROSITE" id="PS50071"/>
    </source>
</evidence>
<dbReference type="PANTHER" id="PTHR24324">
    <property type="entry name" value="HOMEOBOX PROTEIN HHEX"/>
    <property type="match status" value="1"/>
</dbReference>
<dbReference type="GeneID" id="9185896"/>
<evidence type="ECO:0000256" key="1">
    <source>
        <dbReference type="ARBA" id="ARBA00023125"/>
    </source>
</evidence>
<evidence type="ECO:0000256" key="4">
    <source>
        <dbReference type="RuleBase" id="RU000682"/>
    </source>
</evidence>
<feature type="compositionally biased region" description="Polar residues" evidence="5">
    <location>
        <begin position="9"/>
        <end position="34"/>
    </location>
</feature>
<dbReference type="KEGG" id="tml:GSTUM_00011138001"/>
<dbReference type="AlphaFoldDB" id="D5GN77"/>
<feature type="region of interest" description="Disordered" evidence="5">
    <location>
        <begin position="299"/>
        <end position="382"/>
    </location>
</feature>
<dbReference type="InterPro" id="IPR051000">
    <property type="entry name" value="Homeobox_DNA-bind_prot"/>
</dbReference>
<keyword evidence="1 3" id="KW-0238">DNA-binding</keyword>
<dbReference type="SMART" id="SM00389">
    <property type="entry name" value="HOX"/>
    <property type="match status" value="1"/>
</dbReference>
<feature type="compositionally biased region" description="Low complexity" evidence="5">
    <location>
        <begin position="113"/>
        <end position="143"/>
    </location>
</feature>
<feature type="region of interest" description="Disordered" evidence="5">
    <location>
        <begin position="108"/>
        <end position="152"/>
    </location>
</feature>
<dbReference type="GO" id="GO:0000978">
    <property type="term" value="F:RNA polymerase II cis-regulatory region sequence-specific DNA binding"/>
    <property type="evidence" value="ECO:0007669"/>
    <property type="project" value="TreeGrafter"/>
</dbReference>
<comment type="subcellular location">
    <subcellularLocation>
        <location evidence="3 4">Nucleus</location>
    </subcellularLocation>
</comment>
<dbReference type="PANTHER" id="PTHR24324:SF9">
    <property type="entry name" value="HOMEOBOX DOMAIN-CONTAINING PROTEIN"/>
    <property type="match status" value="1"/>
</dbReference>
<dbReference type="GO" id="GO:0006357">
    <property type="term" value="P:regulation of transcription by RNA polymerase II"/>
    <property type="evidence" value="ECO:0007669"/>
    <property type="project" value="TreeGrafter"/>
</dbReference>
<keyword evidence="3 4" id="KW-0539">Nucleus</keyword>
<feature type="region of interest" description="Disordered" evidence="5">
    <location>
        <begin position="183"/>
        <end position="259"/>
    </location>
</feature>
<feature type="compositionally biased region" description="Low complexity" evidence="5">
    <location>
        <begin position="614"/>
        <end position="626"/>
    </location>
</feature>
<feature type="compositionally biased region" description="Low complexity" evidence="5">
    <location>
        <begin position="332"/>
        <end position="342"/>
    </location>
</feature>
<feature type="compositionally biased region" description="Polar residues" evidence="5">
    <location>
        <begin position="236"/>
        <end position="249"/>
    </location>
</feature>
<reference evidence="7 8" key="1">
    <citation type="journal article" date="2010" name="Nature">
        <title>Perigord black truffle genome uncovers evolutionary origins and mechanisms of symbiosis.</title>
        <authorList>
            <person name="Martin F."/>
            <person name="Kohler A."/>
            <person name="Murat C."/>
            <person name="Balestrini R."/>
            <person name="Coutinho P.M."/>
            <person name="Jaillon O."/>
            <person name="Montanini B."/>
            <person name="Morin E."/>
            <person name="Noel B."/>
            <person name="Percudani R."/>
            <person name="Porcel B."/>
            <person name="Rubini A."/>
            <person name="Amicucci A."/>
            <person name="Amselem J."/>
            <person name="Anthouard V."/>
            <person name="Arcioni S."/>
            <person name="Artiguenave F."/>
            <person name="Aury J.M."/>
            <person name="Ballario P."/>
            <person name="Bolchi A."/>
            <person name="Brenna A."/>
            <person name="Brun A."/>
            <person name="Buee M."/>
            <person name="Cantarel B."/>
            <person name="Chevalier G."/>
            <person name="Couloux A."/>
            <person name="Da Silva C."/>
            <person name="Denoeud F."/>
            <person name="Duplessis S."/>
            <person name="Ghignone S."/>
            <person name="Hilselberger B."/>
            <person name="Iotti M."/>
            <person name="Marcais B."/>
            <person name="Mello A."/>
            <person name="Miranda M."/>
            <person name="Pacioni G."/>
            <person name="Quesneville H."/>
            <person name="Riccioni C."/>
            <person name="Ruotolo R."/>
            <person name="Splivallo R."/>
            <person name="Stocchi V."/>
            <person name="Tisserant E."/>
            <person name="Viscomi A.R."/>
            <person name="Zambonelli A."/>
            <person name="Zampieri E."/>
            <person name="Henrissat B."/>
            <person name="Lebrun M.H."/>
            <person name="Paolocci F."/>
            <person name="Bonfante P."/>
            <person name="Ottonello S."/>
            <person name="Wincker P."/>
        </authorList>
    </citation>
    <scope>NUCLEOTIDE SEQUENCE [LARGE SCALE GENOMIC DNA]</scope>
    <source>
        <strain evidence="7 8">Mel28</strain>
    </source>
</reference>
<evidence type="ECO:0000313" key="7">
    <source>
        <dbReference type="EMBL" id="CAZ85970.1"/>
    </source>
</evidence>
<name>D5GN77_TUBMM</name>
<dbReference type="Gene3D" id="1.10.10.60">
    <property type="entry name" value="Homeodomain-like"/>
    <property type="match status" value="1"/>
</dbReference>
<dbReference type="Pfam" id="PF00046">
    <property type="entry name" value="Homeodomain"/>
    <property type="match status" value="1"/>
</dbReference>
<proteinExistence type="predicted"/>
<organism evidence="7 8">
    <name type="scientific">Tuber melanosporum (strain Mel28)</name>
    <name type="common">Perigord black truffle</name>
    <dbReference type="NCBI Taxonomy" id="656061"/>
    <lineage>
        <taxon>Eukaryota</taxon>
        <taxon>Fungi</taxon>
        <taxon>Dikarya</taxon>
        <taxon>Ascomycota</taxon>
        <taxon>Pezizomycotina</taxon>
        <taxon>Pezizomycetes</taxon>
        <taxon>Pezizales</taxon>
        <taxon>Tuberaceae</taxon>
        <taxon>Tuber</taxon>
    </lineage>
</organism>
<feature type="compositionally biased region" description="Low complexity" evidence="5">
    <location>
        <begin position="224"/>
        <end position="235"/>
    </location>
</feature>
<feature type="compositionally biased region" description="Low complexity" evidence="5">
    <location>
        <begin position="491"/>
        <end position="502"/>
    </location>
</feature>
<dbReference type="GO" id="GO:0030154">
    <property type="term" value="P:cell differentiation"/>
    <property type="evidence" value="ECO:0007669"/>
    <property type="project" value="TreeGrafter"/>
</dbReference>
<evidence type="ECO:0000256" key="3">
    <source>
        <dbReference type="PROSITE-ProRule" id="PRU00108"/>
    </source>
</evidence>
<feature type="domain" description="Homeobox" evidence="6">
    <location>
        <begin position="40"/>
        <end position="100"/>
    </location>
</feature>
<dbReference type="EMBL" id="FN430362">
    <property type="protein sequence ID" value="CAZ85970.1"/>
    <property type="molecule type" value="Genomic_DNA"/>
</dbReference>
<dbReference type="InterPro" id="IPR001356">
    <property type="entry name" value="HD"/>
</dbReference>
<dbReference type="OMA" id="MGEKEVQ"/>
<evidence type="ECO:0000256" key="2">
    <source>
        <dbReference type="ARBA" id="ARBA00023155"/>
    </source>
</evidence>
<keyword evidence="8" id="KW-1185">Reference proteome</keyword>
<dbReference type="eggNOG" id="KOG0490">
    <property type="taxonomic scope" value="Eukaryota"/>
</dbReference>
<feature type="DNA-binding region" description="Homeobox" evidence="3">
    <location>
        <begin position="42"/>
        <end position="101"/>
    </location>
</feature>
<sequence>MEADPEPHPSSSGSNSGYAFITHSQGTLPLNLSPSIDNATLARRRRRRTSAHDQAILEEEYRKCDRPDKSKRREITAKVQMGEKEVQIWFQNKRQSTRRKSKPLLPHEIIPHNSQNSSSSSQQSLFESSQPFSSSQPQESNNNKYNHNNQGDCGRSIRPCSAAAAAQFPDTFSDDVLHSQGGGDCLGVSDADDEEGSLHQSQSHHQPYQVAQGKPSISATGHKNNSNDNLSLTSDRISSPSCPESNHSATTKHHHHHQRQRTFFVIGGEEEGDEGEDEHGVFTQVAMTTSAHNRLQHVLSSAPTPPHHCPLGASRRRTAPTTPKNPPRLLKRSSSIRLSTSLEGKASVVLEDEPSSPPPPPPPPLLTLPAPKIQPSSVSRSALKRRTIDSKVWEFCCDNQAVIRSPCQPHEEPSEVTEALGLVRGRGGGSAHKPLLKDGSMGNSLGMVKPRKHLQKAAPSSPIKAKKSRKVISAKSARPKPVLSNNVNANPSTPMTTTTGSSKKPRANPLLPEPGQDSDKENRPPGALVSPPPEHRRALGVPGKGDIINNSAKKKRPADKNKTPRKKNKSLSDKQKRRVLEETRSEGMRIFYDVPPTSSQVCETEYELPGAGGESQSFFDGSSQGSVVNAEPGRVDEMECVENLLSLRGGVWG</sequence>
<feature type="compositionally biased region" description="Basic residues" evidence="5">
    <location>
        <begin position="250"/>
        <end position="259"/>
    </location>
</feature>
<dbReference type="SUPFAM" id="SSF46689">
    <property type="entry name" value="Homeodomain-like"/>
    <property type="match status" value="1"/>
</dbReference>
<feature type="compositionally biased region" description="Basic residues" evidence="5">
    <location>
        <begin position="552"/>
        <end position="569"/>
    </location>
</feature>